<keyword evidence="5" id="KW-0539">Nucleus</keyword>
<dbReference type="SMART" id="SM00380">
    <property type="entry name" value="AP2"/>
    <property type="match status" value="1"/>
</dbReference>
<dbReference type="OrthoDB" id="203829at2759"/>
<proteinExistence type="predicted"/>
<keyword evidence="4" id="KW-0804">Transcription</keyword>
<evidence type="ECO:0000256" key="3">
    <source>
        <dbReference type="ARBA" id="ARBA00023125"/>
    </source>
</evidence>
<evidence type="ECO:0000256" key="4">
    <source>
        <dbReference type="ARBA" id="ARBA00023163"/>
    </source>
</evidence>
<evidence type="ECO:0000313" key="9">
    <source>
        <dbReference type="Proteomes" id="UP001165065"/>
    </source>
</evidence>
<dbReference type="GO" id="GO:0003700">
    <property type="term" value="F:DNA-binding transcription factor activity"/>
    <property type="evidence" value="ECO:0007669"/>
    <property type="project" value="InterPro"/>
</dbReference>
<dbReference type="GO" id="GO:0005634">
    <property type="term" value="C:nucleus"/>
    <property type="evidence" value="ECO:0007669"/>
    <property type="project" value="UniProtKB-SubCell"/>
</dbReference>
<accession>A0A9W7LAN7</accession>
<evidence type="ECO:0000256" key="2">
    <source>
        <dbReference type="ARBA" id="ARBA00023015"/>
    </source>
</evidence>
<reference evidence="9" key="1">
    <citation type="journal article" date="2023" name="Commun. Biol.">
        <title>Genome analysis of Parmales, the sister group of diatoms, reveals the evolutionary specialization of diatoms from phago-mixotrophs to photoautotrophs.</title>
        <authorList>
            <person name="Ban H."/>
            <person name="Sato S."/>
            <person name="Yoshikawa S."/>
            <person name="Yamada K."/>
            <person name="Nakamura Y."/>
            <person name="Ichinomiya M."/>
            <person name="Sato N."/>
            <person name="Blanc-Mathieu R."/>
            <person name="Endo H."/>
            <person name="Kuwata A."/>
            <person name="Ogata H."/>
        </authorList>
    </citation>
    <scope>NUCLEOTIDE SEQUENCE [LARGE SCALE GENOMIC DNA]</scope>
</reference>
<feature type="compositionally biased region" description="Basic residues" evidence="6">
    <location>
        <begin position="207"/>
        <end position="220"/>
    </location>
</feature>
<dbReference type="EMBL" id="BRYA01000195">
    <property type="protein sequence ID" value="GMI43611.1"/>
    <property type="molecule type" value="Genomic_DNA"/>
</dbReference>
<dbReference type="InterPro" id="IPR016177">
    <property type="entry name" value="DNA-bd_dom_sf"/>
</dbReference>
<keyword evidence="2" id="KW-0805">Transcription regulation</keyword>
<comment type="subcellular location">
    <subcellularLocation>
        <location evidence="1">Nucleus</location>
    </subcellularLocation>
</comment>
<feature type="domain" description="AP2/ERF" evidence="7">
    <location>
        <begin position="17"/>
        <end position="86"/>
    </location>
</feature>
<name>A0A9W7LAN7_9STRA</name>
<dbReference type="GO" id="GO:0003677">
    <property type="term" value="F:DNA binding"/>
    <property type="evidence" value="ECO:0007669"/>
    <property type="project" value="UniProtKB-KW"/>
</dbReference>
<dbReference type="InterPro" id="IPR036955">
    <property type="entry name" value="AP2/ERF_dom_sf"/>
</dbReference>
<keyword evidence="3" id="KW-0238">DNA-binding</keyword>
<gene>
    <name evidence="8" type="ORF">TrCOL_g7380</name>
</gene>
<evidence type="ECO:0000313" key="8">
    <source>
        <dbReference type="EMBL" id="GMI43611.1"/>
    </source>
</evidence>
<keyword evidence="9" id="KW-1185">Reference proteome</keyword>
<dbReference type="AlphaFoldDB" id="A0A9W7LAN7"/>
<dbReference type="Proteomes" id="UP001165065">
    <property type="component" value="Unassembled WGS sequence"/>
</dbReference>
<feature type="region of interest" description="Disordered" evidence="6">
    <location>
        <begin position="198"/>
        <end position="227"/>
    </location>
</feature>
<comment type="caution">
    <text evidence="8">The sequence shown here is derived from an EMBL/GenBank/DDBJ whole genome shotgun (WGS) entry which is preliminary data.</text>
</comment>
<feature type="compositionally biased region" description="Basic residues" evidence="6">
    <location>
        <begin position="16"/>
        <end position="25"/>
    </location>
</feature>
<dbReference type="SUPFAM" id="SSF54171">
    <property type="entry name" value="DNA-binding domain"/>
    <property type="match status" value="1"/>
</dbReference>
<evidence type="ECO:0000256" key="6">
    <source>
        <dbReference type="SAM" id="MobiDB-lite"/>
    </source>
</evidence>
<evidence type="ECO:0000256" key="5">
    <source>
        <dbReference type="ARBA" id="ARBA00023242"/>
    </source>
</evidence>
<dbReference type="InterPro" id="IPR001471">
    <property type="entry name" value="AP2/ERF_dom"/>
</dbReference>
<protein>
    <recommendedName>
        <fullName evidence="7">AP2/ERF domain-containing protein</fullName>
    </recommendedName>
</protein>
<evidence type="ECO:0000259" key="7">
    <source>
        <dbReference type="PROSITE" id="PS51032"/>
    </source>
</evidence>
<feature type="region of interest" description="Disordered" evidence="6">
    <location>
        <begin position="1"/>
        <end position="26"/>
    </location>
</feature>
<dbReference type="Gene3D" id="3.30.730.10">
    <property type="entry name" value="AP2/ERF domain"/>
    <property type="match status" value="1"/>
</dbReference>
<evidence type="ECO:0000256" key="1">
    <source>
        <dbReference type="ARBA" id="ARBA00004123"/>
    </source>
</evidence>
<organism evidence="8 9">
    <name type="scientific">Triparma columacea</name>
    <dbReference type="NCBI Taxonomy" id="722753"/>
    <lineage>
        <taxon>Eukaryota</taxon>
        <taxon>Sar</taxon>
        <taxon>Stramenopiles</taxon>
        <taxon>Ochrophyta</taxon>
        <taxon>Bolidophyceae</taxon>
        <taxon>Parmales</taxon>
        <taxon>Triparmaceae</taxon>
        <taxon>Triparma</taxon>
    </lineage>
</organism>
<dbReference type="PROSITE" id="PS51032">
    <property type="entry name" value="AP2_ERF"/>
    <property type="match status" value="1"/>
</dbReference>
<sequence length="244" mass="27387">MVLTESVAKGATKLMKPQRGKKRQKTQYSQYVGVTWNKTHKRYQSCLTHNRKQKYLGRFTTAVEAAWAYDLEAIRVKGEGWRLNFRNRGVMLKALKEERLKRALGYTEPLPVEVKNPQRHGRPSHGFLTKEVKQRALESAEPLPVADEATEHTHFDTAVVEPAMREILSKKVFGRVGNKENKISATAAGAAGAMSRLTMTAPPRPKTGGRRRKKVEKRKGKGEEKEMMMGASSLLTLARGEGGM</sequence>